<feature type="region of interest" description="Disordered" evidence="5">
    <location>
        <begin position="119"/>
        <end position="181"/>
    </location>
</feature>
<dbReference type="GO" id="GO:0006412">
    <property type="term" value="P:translation"/>
    <property type="evidence" value="ECO:0007669"/>
    <property type="project" value="InterPro"/>
</dbReference>
<dbReference type="PANTHER" id="PTHR11278">
    <property type="entry name" value="40S RIBOSOMAL PROTEIN S7"/>
    <property type="match status" value="1"/>
</dbReference>
<dbReference type="Pfam" id="PF01251">
    <property type="entry name" value="Ribosomal_S7e"/>
    <property type="match status" value="1"/>
</dbReference>
<sequence>APQAAEGQLYLGKTRSFPRRKCPRRSTLTAVYDPILEDLVFPSEIVGKKILVKLDVSQLIKISTKRKNWHPHYINSLTVTGQERKAQMALNGLHKDSNTRALSVEPYLRIVLEADGARRKSLPRAPASGTKMKQPKVSGNSVQFDIQKETPGSAEASSAKKPNAIKNTKITRGEESKRASPREVFSFLRALGIPDLLPLLDGIHRAQCQNET</sequence>
<dbReference type="GO" id="GO:0030686">
    <property type="term" value="C:90S preribosome"/>
    <property type="evidence" value="ECO:0007669"/>
    <property type="project" value="TreeGrafter"/>
</dbReference>
<dbReference type="GO" id="GO:0006364">
    <property type="term" value="P:rRNA processing"/>
    <property type="evidence" value="ECO:0007669"/>
    <property type="project" value="TreeGrafter"/>
</dbReference>
<dbReference type="GO" id="GO:0032040">
    <property type="term" value="C:small-subunit processome"/>
    <property type="evidence" value="ECO:0007669"/>
    <property type="project" value="TreeGrafter"/>
</dbReference>
<dbReference type="EMBL" id="LZPO01066291">
    <property type="protein sequence ID" value="OBS70617.1"/>
    <property type="molecule type" value="Genomic_DNA"/>
</dbReference>
<dbReference type="GO" id="GO:0042274">
    <property type="term" value="P:ribosomal small subunit biogenesis"/>
    <property type="evidence" value="ECO:0007669"/>
    <property type="project" value="TreeGrafter"/>
</dbReference>
<keyword evidence="7" id="KW-1185">Reference proteome</keyword>
<evidence type="ECO:0000256" key="3">
    <source>
        <dbReference type="ARBA" id="ARBA00023274"/>
    </source>
</evidence>
<dbReference type="STRING" id="56216.A0A1A6GZ34"/>
<protein>
    <recommendedName>
        <fullName evidence="4">40S ribosomal protein S7</fullName>
    </recommendedName>
</protein>
<comment type="caution">
    <text evidence="6">The sequence shown here is derived from an EMBL/GenBank/DDBJ whole genome shotgun (WGS) entry which is preliminary data.</text>
</comment>
<evidence type="ECO:0000313" key="7">
    <source>
        <dbReference type="Proteomes" id="UP000092124"/>
    </source>
</evidence>
<evidence type="ECO:0000256" key="2">
    <source>
        <dbReference type="ARBA" id="ARBA00022980"/>
    </source>
</evidence>
<reference evidence="6 7" key="1">
    <citation type="submission" date="2016-06" db="EMBL/GenBank/DDBJ databases">
        <title>The Draft Genome Sequence and Annotation of the Desert Woodrat Neotoma lepida.</title>
        <authorList>
            <person name="Campbell M."/>
            <person name="Oakeson K.F."/>
            <person name="Yandell M."/>
            <person name="Halpert J.R."/>
            <person name="Dearing D."/>
        </authorList>
    </citation>
    <scope>NUCLEOTIDE SEQUENCE [LARGE SCALE GENOMIC DNA]</scope>
    <source>
        <strain evidence="6">417</strain>
        <tissue evidence="6">Liver</tissue>
    </source>
</reference>
<keyword evidence="3 4" id="KW-0687">Ribonucleoprotein</keyword>
<dbReference type="GO" id="GO:0022627">
    <property type="term" value="C:cytosolic small ribosomal subunit"/>
    <property type="evidence" value="ECO:0007669"/>
    <property type="project" value="TreeGrafter"/>
</dbReference>
<evidence type="ECO:0000313" key="6">
    <source>
        <dbReference type="EMBL" id="OBS70617.1"/>
    </source>
</evidence>
<dbReference type="AlphaFoldDB" id="A0A1A6GZ34"/>
<feature type="compositionally biased region" description="Basic and acidic residues" evidence="5">
    <location>
        <begin position="171"/>
        <end position="181"/>
    </location>
</feature>
<organism evidence="6 7">
    <name type="scientific">Neotoma lepida</name>
    <name type="common">Desert woodrat</name>
    <dbReference type="NCBI Taxonomy" id="56216"/>
    <lineage>
        <taxon>Eukaryota</taxon>
        <taxon>Metazoa</taxon>
        <taxon>Chordata</taxon>
        <taxon>Craniata</taxon>
        <taxon>Vertebrata</taxon>
        <taxon>Euteleostomi</taxon>
        <taxon>Mammalia</taxon>
        <taxon>Eutheria</taxon>
        <taxon>Euarchontoglires</taxon>
        <taxon>Glires</taxon>
        <taxon>Rodentia</taxon>
        <taxon>Myomorpha</taxon>
        <taxon>Muroidea</taxon>
        <taxon>Cricetidae</taxon>
        <taxon>Neotominae</taxon>
        <taxon>Neotoma</taxon>
    </lineage>
</organism>
<evidence type="ECO:0000256" key="1">
    <source>
        <dbReference type="ARBA" id="ARBA00007820"/>
    </source>
</evidence>
<dbReference type="PANTHER" id="PTHR11278:SF0">
    <property type="entry name" value="SMALL RIBOSOMAL SUBUNIT PROTEIN ES7"/>
    <property type="match status" value="1"/>
</dbReference>
<dbReference type="OrthoDB" id="1724687at2759"/>
<proteinExistence type="inferred from homology"/>
<gene>
    <name evidence="6" type="ORF">A6R68_00837</name>
</gene>
<dbReference type="InterPro" id="IPR000554">
    <property type="entry name" value="Ribosomal_eS7"/>
</dbReference>
<feature type="non-terminal residue" evidence="6">
    <location>
        <position position="1"/>
    </location>
</feature>
<comment type="similarity">
    <text evidence="1 4">Belongs to the eukaryotic ribosomal protein eS7 family.</text>
</comment>
<keyword evidence="2 4" id="KW-0689">Ribosomal protein</keyword>
<feature type="non-terminal residue" evidence="6">
    <location>
        <position position="212"/>
    </location>
</feature>
<accession>A0A1A6GZ34</accession>
<dbReference type="GO" id="GO:0003735">
    <property type="term" value="F:structural constituent of ribosome"/>
    <property type="evidence" value="ECO:0007669"/>
    <property type="project" value="InterPro"/>
</dbReference>
<dbReference type="Proteomes" id="UP000092124">
    <property type="component" value="Unassembled WGS sequence"/>
</dbReference>
<evidence type="ECO:0000256" key="5">
    <source>
        <dbReference type="SAM" id="MobiDB-lite"/>
    </source>
</evidence>
<evidence type="ECO:0000256" key="4">
    <source>
        <dbReference type="RuleBase" id="RU364105"/>
    </source>
</evidence>
<name>A0A1A6GZ34_NEOLE</name>